<protein>
    <submittedName>
        <fullName evidence="1">Uncharacterized protein</fullName>
    </submittedName>
</protein>
<comment type="caution">
    <text evidence="1">The sequence shown here is derived from an EMBL/GenBank/DDBJ whole genome shotgun (WGS) entry which is preliminary data.</text>
</comment>
<reference evidence="1 2" key="1">
    <citation type="journal article" date="2022" name="Plant J.">
        <title>Chromosome-level genome of Camellia lanceoleosa provides a valuable resource for understanding genome evolution and self-incompatibility.</title>
        <authorList>
            <person name="Gong W."/>
            <person name="Xiao S."/>
            <person name="Wang L."/>
            <person name="Liao Z."/>
            <person name="Chang Y."/>
            <person name="Mo W."/>
            <person name="Hu G."/>
            <person name="Li W."/>
            <person name="Zhao G."/>
            <person name="Zhu H."/>
            <person name="Hu X."/>
            <person name="Ji K."/>
            <person name="Xiang X."/>
            <person name="Song Q."/>
            <person name="Yuan D."/>
            <person name="Jin S."/>
            <person name="Zhang L."/>
        </authorList>
    </citation>
    <scope>NUCLEOTIDE SEQUENCE [LARGE SCALE GENOMIC DNA]</scope>
    <source>
        <strain evidence="1">SQ_2022a</strain>
    </source>
</reference>
<organism evidence="1 2">
    <name type="scientific">Camellia lanceoleosa</name>
    <dbReference type="NCBI Taxonomy" id="1840588"/>
    <lineage>
        <taxon>Eukaryota</taxon>
        <taxon>Viridiplantae</taxon>
        <taxon>Streptophyta</taxon>
        <taxon>Embryophyta</taxon>
        <taxon>Tracheophyta</taxon>
        <taxon>Spermatophyta</taxon>
        <taxon>Magnoliopsida</taxon>
        <taxon>eudicotyledons</taxon>
        <taxon>Gunneridae</taxon>
        <taxon>Pentapetalae</taxon>
        <taxon>asterids</taxon>
        <taxon>Ericales</taxon>
        <taxon>Theaceae</taxon>
        <taxon>Camellia</taxon>
    </lineage>
</organism>
<keyword evidence="2" id="KW-1185">Reference proteome</keyword>
<sequence length="125" mass="14215">MSISGKLLPNLKCLKLVQDAYRELDCETSDGEFPPLKFLKINSVPLVDWKVSCNHFPKLQGLVLIKCYCLKKIPSEIGNIPTLQMIEVHGCNPSIAKSAREIKEEQENMGNHWQQIIESNNEECM</sequence>
<evidence type="ECO:0000313" key="2">
    <source>
        <dbReference type="Proteomes" id="UP001060215"/>
    </source>
</evidence>
<accession>A0ACC0G1S5</accession>
<name>A0ACC0G1S5_9ERIC</name>
<dbReference type="Proteomes" id="UP001060215">
    <property type="component" value="Chromosome 12"/>
</dbReference>
<dbReference type="EMBL" id="CM045769">
    <property type="protein sequence ID" value="KAI7994478.1"/>
    <property type="molecule type" value="Genomic_DNA"/>
</dbReference>
<gene>
    <name evidence="1" type="ORF">LOK49_LG11G00513</name>
</gene>
<proteinExistence type="predicted"/>
<evidence type="ECO:0000313" key="1">
    <source>
        <dbReference type="EMBL" id="KAI7994478.1"/>
    </source>
</evidence>